<evidence type="ECO:0000313" key="2">
    <source>
        <dbReference type="EMBL" id="SDG44844.1"/>
    </source>
</evidence>
<protein>
    <submittedName>
        <fullName evidence="2">Glycosyltransferase, MGT family</fullName>
    </submittedName>
</protein>
<feature type="domain" description="Erythromycin biosynthesis protein CIII-like C-terminal" evidence="1">
    <location>
        <begin position="249"/>
        <end position="372"/>
    </location>
</feature>
<dbReference type="FunFam" id="3.40.50.2000:FF:000072">
    <property type="entry name" value="Glycosyl transferase"/>
    <property type="match status" value="1"/>
</dbReference>
<gene>
    <name evidence="2" type="ORF">SAMN05216553_108121</name>
</gene>
<dbReference type="SUPFAM" id="SSF53756">
    <property type="entry name" value="UDP-Glycosyltransferase/glycogen phosphorylase"/>
    <property type="match status" value="1"/>
</dbReference>
<evidence type="ECO:0000313" key="3">
    <source>
        <dbReference type="Proteomes" id="UP000199623"/>
    </source>
</evidence>
<dbReference type="Gene3D" id="3.40.50.2000">
    <property type="entry name" value="Glycogen Phosphorylase B"/>
    <property type="match status" value="2"/>
</dbReference>
<organism evidence="2 3">
    <name type="scientific">Lentzea fradiae</name>
    <dbReference type="NCBI Taxonomy" id="200378"/>
    <lineage>
        <taxon>Bacteria</taxon>
        <taxon>Bacillati</taxon>
        <taxon>Actinomycetota</taxon>
        <taxon>Actinomycetes</taxon>
        <taxon>Pseudonocardiales</taxon>
        <taxon>Pseudonocardiaceae</taxon>
        <taxon>Lentzea</taxon>
    </lineage>
</organism>
<accession>A0A1G7UBM9</accession>
<name>A0A1G7UBM9_9PSEU</name>
<dbReference type="Pfam" id="PF06722">
    <property type="entry name" value="EryCIII-like_C"/>
    <property type="match status" value="1"/>
</dbReference>
<dbReference type="InterPro" id="IPR010610">
    <property type="entry name" value="EryCIII-like_C"/>
</dbReference>
<dbReference type="Proteomes" id="UP000199623">
    <property type="component" value="Unassembled WGS sequence"/>
</dbReference>
<dbReference type="PANTHER" id="PTHR48050">
    <property type="entry name" value="STEROL 3-BETA-GLUCOSYLTRANSFERASE"/>
    <property type="match status" value="1"/>
</dbReference>
<keyword evidence="2" id="KW-0808">Transferase</keyword>
<dbReference type="PANTHER" id="PTHR48050:SF13">
    <property type="entry name" value="STEROL 3-BETA-GLUCOSYLTRANSFERASE UGT80A2"/>
    <property type="match status" value="1"/>
</dbReference>
<dbReference type="InterPro" id="IPR002213">
    <property type="entry name" value="UDP_glucos_trans"/>
</dbReference>
<evidence type="ECO:0000259" key="1">
    <source>
        <dbReference type="Pfam" id="PF06722"/>
    </source>
</evidence>
<dbReference type="AlphaFoldDB" id="A0A1G7UBM9"/>
<dbReference type="InterPro" id="IPR050426">
    <property type="entry name" value="Glycosyltransferase_28"/>
</dbReference>
<dbReference type="GO" id="GO:0008194">
    <property type="term" value="F:UDP-glycosyltransferase activity"/>
    <property type="evidence" value="ECO:0007669"/>
    <property type="project" value="InterPro"/>
</dbReference>
<dbReference type="GO" id="GO:0017000">
    <property type="term" value="P:antibiotic biosynthetic process"/>
    <property type="evidence" value="ECO:0007669"/>
    <property type="project" value="UniProtKB-ARBA"/>
</dbReference>
<dbReference type="RefSeq" id="WP_090051331.1">
    <property type="nucleotide sequence ID" value="NZ_FNCC01000008.1"/>
</dbReference>
<keyword evidence="3" id="KW-1185">Reference proteome</keyword>
<dbReference type="GO" id="GO:0016758">
    <property type="term" value="F:hexosyltransferase activity"/>
    <property type="evidence" value="ECO:0007669"/>
    <property type="project" value="UniProtKB-ARBA"/>
</dbReference>
<proteinExistence type="predicted"/>
<sequence length="389" mass="40857">MSLVSHHVDPARILLASLPFAGHAHPMAALSHELVARGHDVVVHTGAKYRHLFGDVEQLPWSRDFDDARLAETFPAVGDGKGVRANLANVRDVLVGTGAAQARDVLATEFDLVVTDHLAFGAAMAAELRQVPWATVAVTPLVTSGSLLRALSTFTADPMFNRMRAEAGLGPKAGALEAFYSPDLVVAQGVPALEPARTPPQVRFVGRLTTPPSAATPEWWGDLDGRTVVHVTQGTLETGAGDLLRPAVEALAGHDALVVCTTGGAPPEVLGPVPDNVRVAAFIPHDLLLARTDVMITNGGWGGVLAALEAGVPLVVVPGALDKPQVARRVAQSGAGIVKKRPTDLGKAVDRVLSEPRHRERARALGRDIRAAGGAAVAADLVEDLLRRR</sequence>
<dbReference type="STRING" id="200378.SAMN05216553_108121"/>
<dbReference type="EMBL" id="FNCC01000008">
    <property type="protein sequence ID" value="SDG44844.1"/>
    <property type="molecule type" value="Genomic_DNA"/>
</dbReference>
<dbReference type="OrthoDB" id="6620093at2"/>
<reference evidence="3" key="1">
    <citation type="submission" date="2016-10" db="EMBL/GenBank/DDBJ databases">
        <authorList>
            <person name="Varghese N."/>
            <person name="Submissions S."/>
        </authorList>
    </citation>
    <scope>NUCLEOTIDE SEQUENCE [LARGE SCALE GENOMIC DNA]</scope>
    <source>
        <strain evidence="3">CGMCC 4.3506</strain>
    </source>
</reference>
<dbReference type="CDD" id="cd03784">
    <property type="entry name" value="GT1_Gtf-like"/>
    <property type="match status" value="1"/>
</dbReference>